<proteinExistence type="predicted"/>
<accession>A0A8X7VYR0</accession>
<reference evidence="1 2" key="1">
    <citation type="submission" date="2020-02" db="EMBL/GenBank/DDBJ databases">
        <authorList>
            <person name="Ma Q."/>
            <person name="Huang Y."/>
            <person name="Song X."/>
            <person name="Pei D."/>
        </authorList>
    </citation>
    <scope>NUCLEOTIDE SEQUENCE [LARGE SCALE GENOMIC DNA]</scope>
    <source>
        <strain evidence="1">Sxm20200214</strain>
        <tissue evidence="1">Leaf</tissue>
    </source>
</reference>
<dbReference type="AlphaFoldDB" id="A0A8X7VYR0"/>
<protein>
    <submittedName>
        <fullName evidence="1">Uncharacterized protein</fullName>
    </submittedName>
</protein>
<evidence type="ECO:0000313" key="2">
    <source>
        <dbReference type="Proteomes" id="UP000886595"/>
    </source>
</evidence>
<dbReference type="Proteomes" id="UP000886595">
    <property type="component" value="Unassembled WGS sequence"/>
</dbReference>
<name>A0A8X7VYR0_BRACI</name>
<comment type="caution">
    <text evidence="1">The sequence shown here is derived from an EMBL/GenBank/DDBJ whole genome shotgun (WGS) entry which is preliminary data.</text>
</comment>
<gene>
    <name evidence="1" type="ORF">Bca52824_013781</name>
</gene>
<evidence type="ECO:0000313" key="1">
    <source>
        <dbReference type="EMBL" id="KAG2320568.1"/>
    </source>
</evidence>
<organism evidence="1 2">
    <name type="scientific">Brassica carinata</name>
    <name type="common">Ethiopian mustard</name>
    <name type="synonym">Abyssinian cabbage</name>
    <dbReference type="NCBI Taxonomy" id="52824"/>
    <lineage>
        <taxon>Eukaryota</taxon>
        <taxon>Viridiplantae</taxon>
        <taxon>Streptophyta</taxon>
        <taxon>Embryophyta</taxon>
        <taxon>Tracheophyta</taxon>
        <taxon>Spermatophyta</taxon>
        <taxon>Magnoliopsida</taxon>
        <taxon>eudicotyledons</taxon>
        <taxon>Gunneridae</taxon>
        <taxon>Pentapetalae</taxon>
        <taxon>rosids</taxon>
        <taxon>malvids</taxon>
        <taxon>Brassicales</taxon>
        <taxon>Brassicaceae</taxon>
        <taxon>Brassiceae</taxon>
        <taxon>Brassica</taxon>
    </lineage>
</organism>
<dbReference type="EMBL" id="JAAMPC010000003">
    <property type="protein sequence ID" value="KAG2320568.1"/>
    <property type="molecule type" value="Genomic_DNA"/>
</dbReference>
<keyword evidence="2" id="KW-1185">Reference proteome</keyword>
<sequence>MFRVSGVGIRCESDGVCRFSFRCRDLLEFSVIPVSGGPLGLPRRLFSFYSRYRRQHSLLRLSKPLLVIGRWVREVQNLLYGYAFVILFSFSASRALTSVETTSLGEIIKK</sequence>